<keyword evidence="2" id="KW-1185">Reference proteome</keyword>
<protein>
    <recommendedName>
        <fullName evidence="3">DUF559 domain-containing protein</fullName>
    </recommendedName>
</protein>
<gene>
    <name evidence="1" type="ORF">P2G67_03030</name>
</gene>
<organism evidence="1 2">
    <name type="scientific">Aquibaculum arenosum</name>
    <dbReference type="NCBI Taxonomy" id="3032591"/>
    <lineage>
        <taxon>Bacteria</taxon>
        <taxon>Pseudomonadati</taxon>
        <taxon>Pseudomonadota</taxon>
        <taxon>Alphaproteobacteria</taxon>
        <taxon>Rhodospirillales</taxon>
        <taxon>Rhodovibrionaceae</taxon>
        <taxon>Aquibaculum</taxon>
    </lineage>
</organism>
<evidence type="ECO:0008006" key="3">
    <source>
        <dbReference type="Google" id="ProtNLM"/>
    </source>
</evidence>
<proteinExistence type="predicted"/>
<reference evidence="1 2" key="1">
    <citation type="submission" date="2023-03" db="EMBL/GenBank/DDBJ databases">
        <title>Fodinicurvata sp. CAU 1616 isolated from sea sendiment.</title>
        <authorList>
            <person name="Kim W."/>
        </authorList>
    </citation>
    <scope>NUCLEOTIDE SEQUENCE [LARGE SCALE GENOMIC DNA]</scope>
    <source>
        <strain evidence="1 2">CAU 1616</strain>
    </source>
</reference>
<sequence length="176" mass="20792">MAKQTAKVAKQNLRAALQARYGVCQSEVAFSWMTKELDSHPTLKRIKERLQHHRGHANCHLRKRAVHVDFYLPKANIIIEYDEAQHFTVPRALSFEDYGDYAERLHFDVAAWQRLSRERNCKDNDPPHRDEHRALFDAVRDIRAVDNGVRLLRLDHFAHREQDWQAADWLFDLIEA</sequence>
<dbReference type="Proteomes" id="UP001215503">
    <property type="component" value="Unassembled WGS sequence"/>
</dbReference>
<dbReference type="RefSeq" id="WP_275819905.1">
    <property type="nucleotide sequence ID" value="NZ_JARHUD010000002.1"/>
</dbReference>
<evidence type="ECO:0000313" key="2">
    <source>
        <dbReference type="Proteomes" id="UP001215503"/>
    </source>
</evidence>
<accession>A0ABT5YJH8</accession>
<evidence type="ECO:0000313" key="1">
    <source>
        <dbReference type="EMBL" id="MDF2094945.1"/>
    </source>
</evidence>
<name>A0ABT5YJH8_9PROT</name>
<comment type="caution">
    <text evidence="1">The sequence shown here is derived from an EMBL/GenBank/DDBJ whole genome shotgun (WGS) entry which is preliminary data.</text>
</comment>
<dbReference type="EMBL" id="JARHUD010000002">
    <property type="protein sequence ID" value="MDF2094945.1"/>
    <property type="molecule type" value="Genomic_DNA"/>
</dbReference>